<dbReference type="Pfam" id="PF00564">
    <property type="entry name" value="PB1"/>
    <property type="match status" value="1"/>
</dbReference>
<dbReference type="CDD" id="cd06403">
    <property type="entry name" value="PB1_Par6"/>
    <property type="match status" value="1"/>
</dbReference>
<dbReference type="InterPro" id="IPR036034">
    <property type="entry name" value="PDZ_sf"/>
</dbReference>
<accession>A0A8J9Y3Z6</accession>
<evidence type="ECO:0000256" key="7">
    <source>
        <dbReference type="ARBA" id="ARBA00022490"/>
    </source>
</evidence>
<dbReference type="Gene3D" id="3.10.20.90">
    <property type="entry name" value="Phosphatidylinositol 3-kinase Catalytic Subunit, Chain A, domain 1"/>
    <property type="match status" value="1"/>
</dbReference>
<dbReference type="PROSITE" id="PS51745">
    <property type="entry name" value="PB1"/>
    <property type="match status" value="1"/>
</dbReference>
<evidence type="ECO:0000259" key="13">
    <source>
        <dbReference type="PROSITE" id="PS50106"/>
    </source>
</evidence>
<evidence type="ECO:0000259" key="14">
    <source>
        <dbReference type="PROSITE" id="PS51745"/>
    </source>
</evidence>
<dbReference type="GO" id="GO:0051301">
    <property type="term" value="P:cell division"/>
    <property type="evidence" value="ECO:0007669"/>
    <property type="project" value="UniProtKB-KW"/>
</dbReference>
<comment type="subcellular location">
    <subcellularLocation>
        <location evidence="2">Cell junction</location>
        <location evidence="2">Tight junction</location>
    </subcellularLocation>
    <subcellularLocation>
        <location evidence="1">Cell membrane</location>
    </subcellularLocation>
    <subcellularLocation>
        <location evidence="3">Cytoplasm</location>
    </subcellularLocation>
</comment>
<feature type="non-terminal residue" evidence="15">
    <location>
        <position position="324"/>
    </location>
</feature>
<dbReference type="InterPro" id="IPR001478">
    <property type="entry name" value="PDZ"/>
</dbReference>
<keyword evidence="16" id="KW-1185">Reference proteome</keyword>
<dbReference type="GO" id="GO:0005886">
    <property type="term" value="C:plasma membrane"/>
    <property type="evidence" value="ECO:0007669"/>
    <property type="project" value="UniProtKB-SubCell"/>
</dbReference>
<dbReference type="SUPFAM" id="SSF54277">
    <property type="entry name" value="CAD &amp; PB1 domains"/>
    <property type="match status" value="1"/>
</dbReference>
<keyword evidence="9" id="KW-0965">Cell junction</keyword>
<dbReference type="PANTHER" id="PTHR14102:SF11">
    <property type="entry name" value="LD29223P"/>
    <property type="match status" value="1"/>
</dbReference>
<dbReference type="SMART" id="SM00228">
    <property type="entry name" value="PDZ"/>
    <property type="match status" value="1"/>
</dbReference>
<dbReference type="InterPro" id="IPR053793">
    <property type="entry name" value="PB1-like"/>
</dbReference>
<evidence type="ECO:0000256" key="4">
    <source>
        <dbReference type="ARBA" id="ARBA00008625"/>
    </source>
</evidence>
<dbReference type="Proteomes" id="UP000838878">
    <property type="component" value="Chromosome 12"/>
</dbReference>
<feature type="region of interest" description="Disordered" evidence="12">
    <location>
        <begin position="260"/>
        <end position="324"/>
    </location>
</feature>
<evidence type="ECO:0000256" key="3">
    <source>
        <dbReference type="ARBA" id="ARBA00004496"/>
    </source>
</evidence>
<dbReference type="FunFam" id="3.10.20.90:FF:000031">
    <property type="entry name" value="Partitioning defective 6 homolog alpha"/>
    <property type="match status" value="1"/>
</dbReference>
<dbReference type="InterPro" id="IPR000270">
    <property type="entry name" value="PB1_dom"/>
</dbReference>
<gene>
    <name evidence="15" type="ORF">BINO364_LOCUS4501</name>
</gene>
<dbReference type="FunFam" id="2.30.42.10:FF:000030">
    <property type="entry name" value="Partitioning defective 6 homolog beta"/>
    <property type="match status" value="1"/>
</dbReference>
<evidence type="ECO:0000256" key="10">
    <source>
        <dbReference type="ARBA" id="ARBA00023136"/>
    </source>
</evidence>
<dbReference type="SMART" id="SM00666">
    <property type="entry name" value="PB1"/>
    <property type="match status" value="1"/>
</dbReference>
<feature type="compositionally biased region" description="Basic and acidic residues" evidence="12">
    <location>
        <begin position="314"/>
        <end position="324"/>
    </location>
</feature>
<dbReference type="InterPro" id="IPR051741">
    <property type="entry name" value="PAR6_homolog"/>
</dbReference>
<dbReference type="Pfam" id="PF00595">
    <property type="entry name" value="PDZ"/>
    <property type="match status" value="1"/>
</dbReference>
<keyword evidence="8" id="KW-0132">Cell division</keyword>
<feature type="domain" description="PDZ" evidence="13">
    <location>
        <begin position="170"/>
        <end position="263"/>
    </location>
</feature>
<feature type="compositionally biased region" description="Acidic residues" evidence="12">
    <location>
        <begin position="286"/>
        <end position="296"/>
    </location>
</feature>
<evidence type="ECO:0008006" key="17">
    <source>
        <dbReference type="Google" id="ProtNLM"/>
    </source>
</evidence>
<evidence type="ECO:0000256" key="8">
    <source>
        <dbReference type="ARBA" id="ARBA00022618"/>
    </source>
</evidence>
<reference evidence="15" key="1">
    <citation type="submission" date="2021-12" db="EMBL/GenBank/DDBJ databases">
        <authorList>
            <person name="Martin H S."/>
        </authorList>
    </citation>
    <scope>NUCLEOTIDE SEQUENCE</scope>
</reference>
<dbReference type="OrthoDB" id="5868434at2759"/>
<keyword evidence="5" id="KW-0796">Tight junction</keyword>
<evidence type="ECO:0000256" key="9">
    <source>
        <dbReference type="ARBA" id="ARBA00022949"/>
    </source>
</evidence>
<evidence type="ECO:0000256" key="2">
    <source>
        <dbReference type="ARBA" id="ARBA00004435"/>
    </source>
</evidence>
<dbReference type="Gene3D" id="2.30.42.10">
    <property type="match status" value="1"/>
</dbReference>
<dbReference type="PROSITE" id="PS50106">
    <property type="entry name" value="PDZ"/>
    <property type="match status" value="1"/>
</dbReference>
<comment type="similarity">
    <text evidence="4">Belongs to the PAR6 family.</text>
</comment>
<keyword evidence="7" id="KW-0963">Cytoplasm</keyword>
<dbReference type="GO" id="GO:0005737">
    <property type="term" value="C:cytoplasm"/>
    <property type="evidence" value="ECO:0007669"/>
    <property type="project" value="UniProtKB-SubCell"/>
</dbReference>
<name>A0A8J9Y3Z6_9NEOP</name>
<dbReference type="GO" id="GO:0007098">
    <property type="term" value="P:centrosome cycle"/>
    <property type="evidence" value="ECO:0007669"/>
    <property type="project" value="TreeGrafter"/>
</dbReference>
<dbReference type="EMBL" id="OV170232">
    <property type="protein sequence ID" value="CAH0717954.1"/>
    <property type="molecule type" value="Genomic_DNA"/>
</dbReference>
<evidence type="ECO:0000256" key="6">
    <source>
        <dbReference type="ARBA" id="ARBA00022475"/>
    </source>
</evidence>
<evidence type="ECO:0000256" key="11">
    <source>
        <dbReference type="ARBA" id="ARBA00023306"/>
    </source>
</evidence>
<keyword evidence="6" id="KW-1003">Cell membrane</keyword>
<evidence type="ECO:0000313" key="16">
    <source>
        <dbReference type="Proteomes" id="UP000838878"/>
    </source>
</evidence>
<organism evidence="15 16">
    <name type="scientific">Brenthis ino</name>
    <name type="common">lesser marbled fritillary</name>
    <dbReference type="NCBI Taxonomy" id="405034"/>
    <lineage>
        <taxon>Eukaryota</taxon>
        <taxon>Metazoa</taxon>
        <taxon>Ecdysozoa</taxon>
        <taxon>Arthropoda</taxon>
        <taxon>Hexapoda</taxon>
        <taxon>Insecta</taxon>
        <taxon>Pterygota</taxon>
        <taxon>Neoptera</taxon>
        <taxon>Endopterygota</taxon>
        <taxon>Lepidoptera</taxon>
        <taxon>Glossata</taxon>
        <taxon>Ditrysia</taxon>
        <taxon>Papilionoidea</taxon>
        <taxon>Nymphalidae</taxon>
        <taxon>Heliconiinae</taxon>
        <taxon>Argynnini</taxon>
        <taxon>Brenthis</taxon>
    </lineage>
</organism>
<dbReference type="GO" id="GO:0005923">
    <property type="term" value="C:bicellular tight junction"/>
    <property type="evidence" value="ECO:0007669"/>
    <property type="project" value="UniProtKB-SubCell"/>
</dbReference>
<keyword evidence="11" id="KW-0131">Cell cycle</keyword>
<evidence type="ECO:0000256" key="1">
    <source>
        <dbReference type="ARBA" id="ARBA00004236"/>
    </source>
</evidence>
<proteinExistence type="inferred from homology"/>
<evidence type="ECO:0000313" key="15">
    <source>
        <dbReference type="EMBL" id="CAH0717954.1"/>
    </source>
</evidence>
<dbReference type="SUPFAM" id="SSF50156">
    <property type="entry name" value="PDZ domain-like"/>
    <property type="match status" value="1"/>
</dbReference>
<dbReference type="AlphaFoldDB" id="A0A8J9Y3Z6"/>
<keyword evidence="10" id="KW-0472">Membrane</keyword>
<evidence type="ECO:0000256" key="5">
    <source>
        <dbReference type="ARBA" id="ARBA00022427"/>
    </source>
</evidence>
<protein>
    <recommendedName>
        <fullName evidence="17">Partitioning defective protein 6</fullName>
    </recommendedName>
</protein>
<evidence type="ECO:0000256" key="12">
    <source>
        <dbReference type="SAM" id="MobiDB-lite"/>
    </source>
</evidence>
<dbReference type="PANTHER" id="PTHR14102">
    <property type="entry name" value="PAR-6-RELATED"/>
    <property type="match status" value="1"/>
</dbReference>
<sequence>MQVCIRASVLGLNAFEMSKNKIAARIDSQNVEVKTKFDAEFRRFSLSRTEKLKYEDFKALIEKLHRLHDVAFLISYTDPRDGDLLPINNDDNLARALLTARPLLRVIIQRKGDSLEELNGYGTMRPRNIISSILSGTPAKNKGLAISNPHDFRMVSAIIDVDIVPETCRRVKLLKHGSDRPLGFFIRDGTSVRVTPNGVERSPGIFISRLVPGGLAESTGLLGVNDEVLEVNGIDVSNKTLDQVTDMMVANSSNLIITVRPANQRAGPPPPDARASQPPSEHDEDRFDQDEQDEIVDLTAVTLEEQETSFPHIPSKDDGQILHL</sequence>
<feature type="domain" description="PB1" evidence="14">
    <location>
        <begin position="30"/>
        <end position="111"/>
    </location>
</feature>
<dbReference type="InterPro" id="IPR034868">
    <property type="entry name" value="PB1_Par6"/>
</dbReference>
<dbReference type="CDD" id="cd06718">
    <property type="entry name" value="PDZ_Par6-like"/>
    <property type="match status" value="1"/>
</dbReference>